<evidence type="ECO:0000256" key="2">
    <source>
        <dbReference type="ARBA" id="ARBA00023125"/>
    </source>
</evidence>
<accession>A0A9J6D883</accession>
<dbReference type="Gene3D" id="1.10.10.60">
    <property type="entry name" value="Homeodomain-like"/>
    <property type="match status" value="1"/>
</dbReference>
<reference evidence="4" key="1">
    <citation type="journal article" date="2020" name="Cell">
        <title>Large-Scale Comparative Analyses of Tick Genomes Elucidate Their Genetic Diversity and Vector Capacities.</title>
        <authorList>
            <consortium name="Tick Genome and Microbiome Consortium (TIGMIC)"/>
            <person name="Jia N."/>
            <person name="Wang J."/>
            <person name="Shi W."/>
            <person name="Du L."/>
            <person name="Sun Y."/>
            <person name="Zhan W."/>
            <person name="Jiang J.F."/>
            <person name="Wang Q."/>
            <person name="Zhang B."/>
            <person name="Ji P."/>
            <person name="Bell-Sakyi L."/>
            <person name="Cui X.M."/>
            <person name="Yuan T.T."/>
            <person name="Jiang B.G."/>
            <person name="Yang W.F."/>
            <person name="Lam T.T."/>
            <person name="Chang Q.C."/>
            <person name="Ding S.J."/>
            <person name="Wang X.J."/>
            <person name="Zhu J.G."/>
            <person name="Ruan X.D."/>
            <person name="Zhao L."/>
            <person name="Wei J.T."/>
            <person name="Ye R.Z."/>
            <person name="Que T.C."/>
            <person name="Du C.H."/>
            <person name="Zhou Y.H."/>
            <person name="Cheng J.X."/>
            <person name="Dai P.F."/>
            <person name="Guo W.B."/>
            <person name="Han X.H."/>
            <person name="Huang E.J."/>
            <person name="Li L.F."/>
            <person name="Wei W."/>
            <person name="Gao Y.C."/>
            <person name="Liu J.Z."/>
            <person name="Shao H.Z."/>
            <person name="Wang X."/>
            <person name="Wang C.C."/>
            <person name="Yang T.C."/>
            <person name="Huo Q.B."/>
            <person name="Li W."/>
            <person name="Chen H.Y."/>
            <person name="Chen S.E."/>
            <person name="Zhou L.G."/>
            <person name="Ni X.B."/>
            <person name="Tian J.H."/>
            <person name="Sheng Y."/>
            <person name="Liu T."/>
            <person name="Pan Y.S."/>
            <person name="Xia L.Y."/>
            <person name="Li J."/>
            <person name="Zhao F."/>
            <person name="Cao W.C."/>
        </authorList>
    </citation>
    <scope>NUCLEOTIDE SEQUENCE</scope>
    <source>
        <strain evidence="4">Rmic-2018</strain>
    </source>
</reference>
<reference evidence="4" key="2">
    <citation type="submission" date="2021-09" db="EMBL/GenBank/DDBJ databases">
        <authorList>
            <person name="Jia N."/>
            <person name="Wang J."/>
            <person name="Shi W."/>
            <person name="Du L."/>
            <person name="Sun Y."/>
            <person name="Zhan W."/>
            <person name="Jiang J."/>
            <person name="Wang Q."/>
            <person name="Zhang B."/>
            <person name="Ji P."/>
            <person name="Sakyi L.B."/>
            <person name="Cui X."/>
            <person name="Yuan T."/>
            <person name="Jiang B."/>
            <person name="Yang W."/>
            <person name="Lam T.T.-Y."/>
            <person name="Chang Q."/>
            <person name="Ding S."/>
            <person name="Wang X."/>
            <person name="Zhu J."/>
            <person name="Ruan X."/>
            <person name="Zhao L."/>
            <person name="Wei J."/>
            <person name="Que T."/>
            <person name="Du C."/>
            <person name="Cheng J."/>
            <person name="Dai P."/>
            <person name="Han X."/>
            <person name="Huang E."/>
            <person name="Gao Y."/>
            <person name="Liu J."/>
            <person name="Shao H."/>
            <person name="Ye R."/>
            <person name="Li L."/>
            <person name="Wei W."/>
            <person name="Wang X."/>
            <person name="Wang C."/>
            <person name="Huo Q."/>
            <person name="Li W."/>
            <person name="Guo W."/>
            <person name="Chen H."/>
            <person name="Chen S."/>
            <person name="Zhou L."/>
            <person name="Zhou L."/>
            <person name="Ni X."/>
            <person name="Tian J."/>
            <person name="Zhou Y."/>
            <person name="Sheng Y."/>
            <person name="Liu T."/>
            <person name="Pan Y."/>
            <person name="Xia L."/>
            <person name="Li J."/>
            <person name="Zhao F."/>
            <person name="Cao W."/>
        </authorList>
    </citation>
    <scope>NUCLEOTIDE SEQUENCE</scope>
    <source>
        <strain evidence="4">Rmic-2018</strain>
        <tissue evidence="4">Larvae</tissue>
    </source>
</reference>
<feature type="domain" description="HTH CENPB-type" evidence="3">
    <location>
        <begin position="50"/>
        <end position="96"/>
    </location>
</feature>
<dbReference type="EMBL" id="JABSTU010000010">
    <property type="protein sequence ID" value="KAH8018437.1"/>
    <property type="molecule type" value="Genomic_DNA"/>
</dbReference>
<evidence type="ECO:0000313" key="5">
    <source>
        <dbReference type="Proteomes" id="UP000821866"/>
    </source>
</evidence>
<keyword evidence="2" id="KW-0238">DNA-binding</keyword>
<dbReference type="AlphaFoldDB" id="A0A9J6D883"/>
<gene>
    <name evidence="4" type="ORF">HPB51_006335</name>
</gene>
<evidence type="ECO:0000313" key="4">
    <source>
        <dbReference type="EMBL" id="KAH8018437.1"/>
    </source>
</evidence>
<dbReference type="GO" id="GO:0005634">
    <property type="term" value="C:nucleus"/>
    <property type="evidence" value="ECO:0007669"/>
    <property type="project" value="UniProtKB-SubCell"/>
</dbReference>
<proteinExistence type="predicted"/>
<comment type="subcellular location">
    <subcellularLocation>
        <location evidence="1">Nucleus</location>
    </subcellularLocation>
</comment>
<dbReference type="Pfam" id="PF03221">
    <property type="entry name" value="HTH_Tnp_Tc5"/>
    <property type="match status" value="1"/>
</dbReference>
<evidence type="ECO:0000256" key="1">
    <source>
        <dbReference type="ARBA" id="ARBA00004123"/>
    </source>
</evidence>
<dbReference type="SUPFAM" id="SSF46689">
    <property type="entry name" value="Homeodomain-like"/>
    <property type="match status" value="1"/>
</dbReference>
<dbReference type="GO" id="GO:0003677">
    <property type="term" value="F:DNA binding"/>
    <property type="evidence" value="ECO:0007669"/>
    <property type="project" value="UniProtKB-KW"/>
</dbReference>
<evidence type="ECO:0000259" key="3">
    <source>
        <dbReference type="Pfam" id="PF03221"/>
    </source>
</evidence>
<dbReference type="Proteomes" id="UP000821866">
    <property type="component" value="Chromosome 8"/>
</dbReference>
<keyword evidence="5" id="KW-1185">Reference proteome</keyword>
<protein>
    <recommendedName>
        <fullName evidence="3">HTH CENPB-type domain-containing protein</fullName>
    </recommendedName>
</protein>
<organism evidence="4 5">
    <name type="scientific">Rhipicephalus microplus</name>
    <name type="common">Cattle tick</name>
    <name type="synonym">Boophilus microplus</name>
    <dbReference type="NCBI Taxonomy" id="6941"/>
    <lineage>
        <taxon>Eukaryota</taxon>
        <taxon>Metazoa</taxon>
        <taxon>Ecdysozoa</taxon>
        <taxon>Arthropoda</taxon>
        <taxon>Chelicerata</taxon>
        <taxon>Arachnida</taxon>
        <taxon>Acari</taxon>
        <taxon>Parasitiformes</taxon>
        <taxon>Ixodida</taxon>
        <taxon>Ixodoidea</taxon>
        <taxon>Ixodidae</taxon>
        <taxon>Rhipicephalinae</taxon>
        <taxon>Rhipicephalus</taxon>
        <taxon>Boophilus</taxon>
    </lineage>
</organism>
<dbReference type="InterPro" id="IPR009057">
    <property type="entry name" value="Homeodomain-like_sf"/>
</dbReference>
<sequence length="130" mass="14552">MHGEKQANIAKAMGLPKQTTSSIVNNRNVTGKQVAGEINPKCFRLPEATYPDVEPALKMWLPDARSHDIPVNRLLLRKRAEQLAVVLRQNDGTTFSDGRLEHKAKHGVTFTQVCGERNSAFCKVQREKCI</sequence>
<comment type="caution">
    <text evidence="4">The sequence shown here is derived from an EMBL/GenBank/DDBJ whole genome shotgun (WGS) entry which is preliminary data.</text>
</comment>
<dbReference type="InterPro" id="IPR006600">
    <property type="entry name" value="HTH_CenpB_DNA-bd_dom"/>
</dbReference>
<name>A0A9J6D883_RHIMP</name>